<dbReference type="eggNOG" id="COG2132">
    <property type="taxonomic scope" value="Bacteria"/>
</dbReference>
<gene>
    <name evidence="3" type="ORF">N801_16310</name>
</gene>
<feature type="domain" description="Plastocyanin-like" evidence="2">
    <location>
        <begin position="501"/>
        <end position="595"/>
    </location>
</feature>
<evidence type="ECO:0000313" key="3">
    <source>
        <dbReference type="EMBL" id="KGN40177.1"/>
    </source>
</evidence>
<comment type="caution">
    <text evidence="3">The sequence shown here is derived from an EMBL/GenBank/DDBJ whole genome shotgun (WGS) entry which is preliminary data.</text>
</comment>
<comment type="similarity">
    <text evidence="1">Belongs to the multicopper oxidase family.</text>
</comment>
<organism evidence="3 4">
    <name type="scientific">Knoellia aerolata DSM 18566</name>
    <dbReference type="NCBI Taxonomy" id="1385519"/>
    <lineage>
        <taxon>Bacteria</taxon>
        <taxon>Bacillati</taxon>
        <taxon>Actinomycetota</taxon>
        <taxon>Actinomycetes</taxon>
        <taxon>Micrococcales</taxon>
        <taxon>Intrasporangiaceae</taxon>
        <taxon>Knoellia</taxon>
    </lineage>
</organism>
<dbReference type="InterPro" id="IPR011706">
    <property type="entry name" value="Cu-oxidase_C"/>
</dbReference>
<evidence type="ECO:0000313" key="4">
    <source>
        <dbReference type="Proteomes" id="UP000030013"/>
    </source>
</evidence>
<dbReference type="SUPFAM" id="SSF49503">
    <property type="entry name" value="Cupredoxins"/>
    <property type="match status" value="3"/>
</dbReference>
<proteinExistence type="inferred from homology"/>
<dbReference type="PANTHER" id="PTHR48267">
    <property type="entry name" value="CUPREDOXIN SUPERFAMILY PROTEIN"/>
    <property type="match status" value="1"/>
</dbReference>
<name>A0A0A0JVS6_9MICO</name>
<evidence type="ECO:0000256" key="1">
    <source>
        <dbReference type="ARBA" id="ARBA00010609"/>
    </source>
</evidence>
<dbReference type="STRING" id="1385519.N801_16310"/>
<dbReference type="GO" id="GO:0005507">
    <property type="term" value="F:copper ion binding"/>
    <property type="evidence" value="ECO:0007669"/>
    <property type="project" value="InterPro"/>
</dbReference>
<dbReference type="Proteomes" id="UP000030013">
    <property type="component" value="Unassembled WGS sequence"/>
</dbReference>
<dbReference type="CDD" id="cd13844">
    <property type="entry name" value="CuRO_1_BOD_CotA_like"/>
    <property type="match status" value="1"/>
</dbReference>
<dbReference type="CDD" id="cd13868">
    <property type="entry name" value="CuRO_2_CotA_like"/>
    <property type="match status" value="1"/>
</dbReference>
<dbReference type="PANTHER" id="PTHR48267:SF1">
    <property type="entry name" value="BILIRUBIN OXIDASE"/>
    <property type="match status" value="1"/>
</dbReference>
<dbReference type="EMBL" id="AVPL01000050">
    <property type="protein sequence ID" value="KGN40177.1"/>
    <property type="molecule type" value="Genomic_DNA"/>
</dbReference>
<dbReference type="GO" id="GO:0016491">
    <property type="term" value="F:oxidoreductase activity"/>
    <property type="evidence" value="ECO:0007669"/>
    <property type="project" value="InterPro"/>
</dbReference>
<protein>
    <submittedName>
        <fullName evidence="3">Bilirubin oxidase</fullName>
    </submittedName>
</protein>
<keyword evidence="4" id="KW-1185">Reference proteome</keyword>
<dbReference type="InterPro" id="IPR008972">
    <property type="entry name" value="Cupredoxin"/>
</dbReference>
<dbReference type="AlphaFoldDB" id="A0A0A0JVS6"/>
<reference evidence="3 4" key="1">
    <citation type="submission" date="2013-08" db="EMBL/GenBank/DDBJ databases">
        <title>The genome sequence of Knoellia aerolata.</title>
        <authorList>
            <person name="Zhu W."/>
            <person name="Wang G."/>
        </authorList>
    </citation>
    <scope>NUCLEOTIDE SEQUENCE [LARGE SCALE GENOMIC DNA]</scope>
    <source>
        <strain evidence="3 4">DSM 18566</strain>
    </source>
</reference>
<dbReference type="InterPro" id="IPR045087">
    <property type="entry name" value="Cu-oxidase_fam"/>
</dbReference>
<evidence type="ECO:0000259" key="2">
    <source>
        <dbReference type="Pfam" id="PF07731"/>
    </source>
</evidence>
<dbReference type="Pfam" id="PF07731">
    <property type="entry name" value="Cu-oxidase_2"/>
    <property type="match status" value="1"/>
</dbReference>
<accession>A0A0A0JVS6</accession>
<dbReference type="CDD" id="cd13891">
    <property type="entry name" value="CuRO_3_CotA_like"/>
    <property type="match status" value="1"/>
</dbReference>
<dbReference type="Gene3D" id="2.60.40.420">
    <property type="entry name" value="Cupredoxins - blue copper proteins"/>
    <property type="match status" value="3"/>
</dbReference>
<sequence>MPKYAGSLLVPPPMPVTSAGAVDRYVIGVRQIRQQVLPRGLPSTTVWAYGSETAAGTHNAPSLSIEATAGRPVEVTWVNRLVNGTSGRYLPHLLPVDPTLHWANPGGGVAGRDGPPSFTSTPGPYEGPVPIVVHLHGGHSDQESDGYPEAWFLPDTRSIPDGYARVGTHYDAMAAGWAQRHGAGWAPGTQRAHYGNDQPAGTLWFHDHTLGITRLNVYAGPAGFFLLRGGAHDLEAGVLPHRGADGTPYELPLAIQDRAFRRDGSLFYPDTRAYFDEFAGPYVPHSDIAPIWNPEFFGNVMMVNGRTWPEHRVERRRYRLRLLNGCNSRFLILAMATDAAARPASPAAQFWQVGADLGFLPEPVPMQRLLLAPAERADVVVDFSGFPAGTRLFLINEGPDEPFGGGEPGDAFEWADPATTGQVMSFTVVDRVGPETSTSPEELSLPAPPPPPPAVRTRALALLEADSEVLADVGPRAAFLGTMAGAEAVPLAWDEPVTETPGLGDTEVWELHNHTEDAHPIHVHLVQFAVVDRQAPGGEARAPEPNETGPKDTVIAYPGEVTRVRAHFDKPGLFVWHCHILEHEDHEMMRPFRVE</sequence>